<dbReference type="PROSITE" id="PS50893">
    <property type="entry name" value="ABC_TRANSPORTER_2"/>
    <property type="match status" value="1"/>
</dbReference>
<evidence type="ECO:0000256" key="5">
    <source>
        <dbReference type="ARBA" id="ARBA00022741"/>
    </source>
</evidence>
<organism evidence="19 20">
    <name type="scientific">Singulisphaera acidiphila (strain ATCC BAA-1392 / DSM 18658 / VKM B-2454 / MOB10)</name>
    <dbReference type="NCBI Taxonomy" id="886293"/>
    <lineage>
        <taxon>Bacteria</taxon>
        <taxon>Pseudomonadati</taxon>
        <taxon>Planctomycetota</taxon>
        <taxon>Planctomycetia</taxon>
        <taxon>Isosphaerales</taxon>
        <taxon>Isosphaeraceae</taxon>
        <taxon>Singulisphaera</taxon>
    </lineage>
</organism>
<keyword evidence="13" id="KW-0234">DNA repair</keyword>
<keyword evidence="2" id="KW-0963">Cytoplasm</keyword>
<dbReference type="GO" id="GO:0005524">
    <property type="term" value="F:ATP binding"/>
    <property type="evidence" value="ECO:0007669"/>
    <property type="project" value="UniProtKB-KW"/>
</dbReference>
<dbReference type="Pfam" id="PF17755">
    <property type="entry name" value="UvrA_DNA-bind"/>
    <property type="match status" value="1"/>
</dbReference>
<evidence type="ECO:0000256" key="7">
    <source>
        <dbReference type="ARBA" id="ARBA00022769"/>
    </source>
</evidence>
<keyword evidence="11" id="KW-0267">Excision nuclease</keyword>
<evidence type="ECO:0000256" key="9">
    <source>
        <dbReference type="ARBA" id="ARBA00022833"/>
    </source>
</evidence>
<protein>
    <recommendedName>
        <fullName evidence="15">UvrABC system protein A</fullName>
    </recommendedName>
    <alternativeName>
        <fullName evidence="16">Excinuclease ABC subunit A</fullName>
    </alternativeName>
</protein>
<dbReference type="RefSeq" id="WP_015249216.1">
    <property type="nucleotide sequence ID" value="NC_019892.1"/>
</dbReference>
<dbReference type="Gene3D" id="3.40.50.300">
    <property type="entry name" value="P-loop containing nucleotide triphosphate hydrolases"/>
    <property type="match status" value="2"/>
</dbReference>
<dbReference type="OrthoDB" id="9809851at2"/>
<dbReference type="InterPro" id="IPR041102">
    <property type="entry name" value="UvrA_inter"/>
</dbReference>
<dbReference type="GO" id="GO:0009380">
    <property type="term" value="C:excinuclease repair complex"/>
    <property type="evidence" value="ECO:0007669"/>
    <property type="project" value="InterPro"/>
</dbReference>
<dbReference type="InterPro" id="IPR013815">
    <property type="entry name" value="ATP_grasp_subdomain_1"/>
</dbReference>
<evidence type="ECO:0000256" key="8">
    <source>
        <dbReference type="ARBA" id="ARBA00022771"/>
    </source>
</evidence>
<evidence type="ECO:0000313" key="20">
    <source>
        <dbReference type="Proteomes" id="UP000010798"/>
    </source>
</evidence>
<accession>L0DMS3</accession>
<dbReference type="GO" id="GO:0004518">
    <property type="term" value="F:nuclease activity"/>
    <property type="evidence" value="ECO:0007669"/>
    <property type="project" value="UniProtKB-KW"/>
</dbReference>
<dbReference type="Gene3D" id="1.10.8.280">
    <property type="entry name" value="ABC transporter ATPase domain-like"/>
    <property type="match status" value="1"/>
</dbReference>
<dbReference type="Gene3D" id="1.20.1580.10">
    <property type="entry name" value="ABC transporter ATPase like domain"/>
    <property type="match status" value="2"/>
</dbReference>
<dbReference type="EMBL" id="CP003364">
    <property type="protein sequence ID" value="AGA30125.1"/>
    <property type="molecule type" value="Genomic_DNA"/>
</dbReference>
<dbReference type="InterPro" id="IPR004602">
    <property type="entry name" value="UvrA"/>
</dbReference>
<comment type="similarity">
    <text evidence="14">Belongs to the ABC transporter superfamily. UvrA family.</text>
</comment>
<keyword evidence="6" id="KW-0227">DNA damage</keyword>
<dbReference type="AlphaFoldDB" id="L0DMS3"/>
<keyword evidence="5" id="KW-0547">Nucleotide-binding</keyword>
<sequence length="956" mass="103240">MTDRPSRGTSDSTWVDRIRVQGARVHNLRNIDIDLPRDRLVVLTGVSGSGKSSLAFDTLYAEGQRRYIESLTSFARQFLDQLERPDVDLIEGLPPTVSIDQRAGAVNPRSTVGTLTEIHDYFRLLYARTGIPHCPGCGQAIRRQTPEQMVAGVLAMREGRKVLVLAPLVRGRKGEHREAFEAIRRAGLLRARVDGQIVEMTDDPPKLARNRAHHVEAVVDRLVVREGIRPRLAESIDLALKLGEGTVVLSAQTDAGWDDLVLSVKYACPSCGTGFEELEPRTFSFNSPHGACATCGGLGTLSAFDPELVVPDRSISLAEGAIAPWRGLRSSAQDDFLLDPGLSALLKRSRLTRNTPLADWPEKTYHRLFAGDPDLDYAGLTAVLEHEFSTSKTEARRTALGHFHDQTTCPDCQGARLRPEARAVTVGGQTIHEVLTRPLPEIRKFIANLTFEAPLEPVGRPLVPEIINRIEFLERVGLGYLTLARGSDTLSGGELQRVRLATQIGSGLVGVCYILDEPTAGLHPRDTGKLLASLEQLRDQGNSLVVVEHDEATIRAADWLIDLGPGAGPEGGQIVATGPPDALVVVGKSATAEYLRQNVPNAVPKARRLAQSAGSIEVVGATERNLKGIDARFPLGTLIGVSGVSGSGKSTLVNDVLGRAMRRALGNAGPRPGAHQRIDGLASVDKLVEIDQAPIGRGPRSTPATYTGVFDEIRKVFARTREAKIRGYPASRFSFNVKGGRCESCQGQGVRKIEMNFLPDMFVTCDACGGKRYNRQTLEVRFKGLSIGDVLDLRVDAALDVFDAQPKVRPGIESLHEAGLGYVTLGQSSSTLSGGEAQRVKLAAELGRPASGRTFYILDEPTTGLHFADVDRLLKVLHRLADLGNTVVVIEHNIDVIKTADWVIDLGPEGGDAGGQIVAMGTPNDVAESPESHTGHYLRERLGLPCSTKKASSPGK</sequence>
<dbReference type="Gene3D" id="3.30.1490.20">
    <property type="entry name" value="ATP-grasp fold, A domain"/>
    <property type="match status" value="1"/>
</dbReference>
<dbReference type="GO" id="GO:0008270">
    <property type="term" value="F:zinc ion binding"/>
    <property type="evidence" value="ECO:0007669"/>
    <property type="project" value="UniProtKB-KW"/>
</dbReference>
<evidence type="ECO:0000259" key="18">
    <source>
        <dbReference type="PROSITE" id="PS50893"/>
    </source>
</evidence>
<keyword evidence="8" id="KW-0863">Zinc-finger</keyword>
<dbReference type="NCBIfam" id="TIGR00630">
    <property type="entry name" value="uvra"/>
    <property type="match status" value="1"/>
</dbReference>
<keyword evidence="10" id="KW-0067">ATP-binding</keyword>
<evidence type="ECO:0000256" key="12">
    <source>
        <dbReference type="ARBA" id="ARBA00023125"/>
    </source>
</evidence>
<evidence type="ECO:0000256" key="16">
    <source>
        <dbReference type="ARBA" id="ARBA00042156"/>
    </source>
</evidence>
<keyword evidence="20" id="KW-1185">Reference proteome</keyword>
<keyword evidence="12" id="KW-0238">DNA-binding</keyword>
<evidence type="ECO:0000256" key="10">
    <source>
        <dbReference type="ARBA" id="ARBA00022840"/>
    </source>
</evidence>
<evidence type="ECO:0000313" key="19">
    <source>
        <dbReference type="EMBL" id="AGA30125.1"/>
    </source>
</evidence>
<dbReference type="GO" id="GO:0016887">
    <property type="term" value="F:ATP hydrolysis activity"/>
    <property type="evidence" value="ECO:0007669"/>
    <property type="project" value="InterPro"/>
</dbReference>
<dbReference type="HOGENOM" id="CLU_001370_0_2_0"/>
<keyword evidence="3" id="KW-0479">Metal-binding</keyword>
<evidence type="ECO:0000256" key="17">
    <source>
        <dbReference type="SAM" id="MobiDB-lite"/>
    </source>
</evidence>
<evidence type="ECO:0000256" key="2">
    <source>
        <dbReference type="ARBA" id="ARBA00022490"/>
    </source>
</evidence>
<feature type="compositionally biased region" description="Basic and acidic residues" evidence="17">
    <location>
        <begin position="930"/>
        <end position="942"/>
    </location>
</feature>
<evidence type="ECO:0000256" key="4">
    <source>
        <dbReference type="ARBA" id="ARBA00022737"/>
    </source>
</evidence>
<dbReference type="Proteomes" id="UP000010798">
    <property type="component" value="Chromosome"/>
</dbReference>
<evidence type="ECO:0000256" key="13">
    <source>
        <dbReference type="ARBA" id="ARBA00023204"/>
    </source>
</evidence>
<gene>
    <name evidence="19" type="ordered locus">Sinac_6014</name>
</gene>
<evidence type="ECO:0000256" key="15">
    <source>
        <dbReference type="ARBA" id="ARBA00039316"/>
    </source>
</evidence>
<reference evidence="19 20" key="1">
    <citation type="submission" date="2012-02" db="EMBL/GenBank/DDBJ databases">
        <title>Complete sequence of chromosome of Singulisphaera acidiphila DSM 18658.</title>
        <authorList>
            <consortium name="US DOE Joint Genome Institute (JGI-PGF)"/>
            <person name="Lucas S."/>
            <person name="Copeland A."/>
            <person name="Lapidus A."/>
            <person name="Glavina del Rio T."/>
            <person name="Dalin E."/>
            <person name="Tice H."/>
            <person name="Bruce D."/>
            <person name="Goodwin L."/>
            <person name="Pitluck S."/>
            <person name="Peters L."/>
            <person name="Ovchinnikova G."/>
            <person name="Chertkov O."/>
            <person name="Kyrpides N."/>
            <person name="Mavromatis K."/>
            <person name="Ivanova N."/>
            <person name="Brettin T."/>
            <person name="Detter J.C."/>
            <person name="Han C."/>
            <person name="Larimer F."/>
            <person name="Land M."/>
            <person name="Hauser L."/>
            <person name="Markowitz V."/>
            <person name="Cheng J.-F."/>
            <person name="Hugenholtz P."/>
            <person name="Woyke T."/>
            <person name="Wu D."/>
            <person name="Tindall B."/>
            <person name="Pomrenke H."/>
            <person name="Brambilla E."/>
            <person name="Klenk H.-P."/>
            <person name="Eisen J.A."/>
        </authorList>
    </citation>
    <scope>NUCLEOTIDE SEQUENCE [LARGE SCALE GENOMIC DNA]</scope>
    <source>
        <strain evidence="20">ATCC BAA-1392 / DSM 18658 / VKM B-2454 / MOB10</strain>
    </source>
</reference>
<dbReference type="STRING" id="886293.Sinac_6014"/>
<dbReference type="PROSITE" id="PS00211">
    <property type="entry name" value="ABC_TRANSPORTER_1"/>
    <property type="match status" value="2"/>
</dbReference>
<evidence type="ECO:0000256" key="11">
    <source>
        <dbReference type="ARBA" id="ARBA00022881"/>
    </source>
</evidence>
<comment type="subcellular location">
    <subcellularLocation>
        <location evidence="1">Cytoplasm</location>
    </subcellularLocation>
</comment>
<dbReference type="SUPFAM" id="SSF52540">
    <property type="entry name" value="P-loop containing nucleoside triphosphate hydrolases"/>
    <property type="match status" value="2"/>
</dbReference>
<dbReference type="GO" id="GO:0003677">
    <property type="term" value="F:DNA binding"/>
    <property type="evidence" value="ECO:0007669"/>
    <property type="project" value="UniProtKB-KW"/>
</dbReference>
<dbReference type="GO" id="GO:0006289">
    <property type="term" value="P:nucleotide-excision repair"/>
    <property type="evidence" value="ECO:0007669"/>
    <property type="project" value="InterPro"/>
</dbReference>
<keyword evidence="9" id="KW-0862">Zinc</keyword>
<dbReference type="NCBIfam" id="NF001503">
    <property type="entry name" value="PRK00349.1"/>
    <property type="match status" value="1"/>
</dbReference>
<keyword evidence="4" id="KW-0677">Repeat</keyword>
<keyword evidence="7" id="KW-0228">DNA excision</keyword>
<dbReference type="InterPro" id="IPR017871">
    <property type="entry name" value="ABC_transporter-like_CS"/>
</dbReference>
<dbReference type="PANTHER" id="PTHR43152">
    <property type="entry name" value="UVRABC SYSTEM PROTEIN A"/>
    <property type="match status" value="1"/>
</dbReference>
<evidence type="ECO:0000256" key="14">
    <source>
        <dbReference type="ARBA" id="ARBA00038000"/>
    </source>
</evidence>
<name>L0DMS3_SINAD</name>
<evidence type="ECO:0000256" key="1">
    <source>
        <dbReference type="ARBA" id="ARBA00004496"/>
    </source>
</evidence>
<feature type="domain" description="ABC transporter" evidence="18">
    <location>
        <begin position="610"/>
        <end position="939"/>
    </location>
</feature>
<dbReference type="InterPro" id="IPR003439">
    <property type="entry name" value="ABC_transporter-like_ATP-bd"/>
</dbReference>
<dbReference type="KEGG" id="saci:Sinac_6014"/>
<dbReference type="GO" id="GO:0005737">
    <property type="term" value="C:cytoplasm"/>
    <property type="evidence" value="ECO:0007669"/>
    <property type="project" value="UniProtKB-SubCell"/>
</dbReference>
<dbReference type="eggNOG" id="COG0178">
    <property type="taxonomic scope" value="Bacteria"/>
</dbReference>
<dbReference type="InterPro" id="IPR027417">
    <property type="entry name" value="P-loop_NTPase"/>
</dbReference>
<dbReference type="InterPro" id="IPR041552">
    <property type="entry name" value="UvrA_DNA-bd"/>
</dbReference>
<feature type="region of interest" description="Disordered" evidence="17">
    <location>
        <begin position="926"/>
        <end position="956"/>
    </location>
</feature>
<evidence type="ECO:0000256" key="3">
    <source>
        <dbReference type="ARBA" id="ARBA00022723"/>
    </source>
</evidence>
<dbReference type="PANTHER" id="PTHR43152:SF3">
    <property type="entry name" value="UVRABC SYSTEM PROTEIN A"/>
    <property type="match status" value="1"/>
</dbReference>
<dbReference type="CDD" id="cd03271">
    <property type="entry name" value="ABC_UvrA_II"/>
    <property type="match status" value="1"/>
</dbReference>
<proteinExistence type="inferred from homology"/>
<dbReference type="Pfam" id="PF17760">
    <property type="entry name" value="UvrA_inter"/>
    <property type="match status" value="1"/>
</dbReference>
<evidence type="ECO:0000256" key="6">
    <source>
        <dbReference type="ARBA" id="ARBA00022763"/>
    </source>
</evidence>